<proteinExistence type="predicted"/>
<dbReference type="HOGENOM" id="CLU_2916950_0_0_6"/>
<gene>
    <name evidence="1" type="ordered locus">LLO_4075</name>
</gene>
<accession>D3HL72</accession>
<organism evidence="1 2">
    <name type="scientific">Legionella longbeachae serogroup 1 (strain NSW150)</name>
    <dbReference type="NCBI Taxonomy" id="661367"/>
    <lineage>
        <taxon>Bacteria</taxon>
        <taxon>Pseudomonadati</taxon>
        <taxon>Pseudomonadota</taxon>
        <taxon>Gammaproteobacteria</taxon>
        <taxon>Legionellales</taxon>
        <taxon>Legionellaceae</taxon>
        <taxon>Legionella</taxon>
    </lineage>
</organism>
<dbReference type="STRING" id="661367.LLO_4075"/>
<name>D3HL72_LEGLN</name>
<dbReference type="EMBL" id="FN650140">
    <property type="protein sequence ID" value="CBJ13191.1"/>
    <property type="molecule type" value="Genomic_DNA"/>
</dbReference>
<dbReference type="KEGG" id="llo:LLO_4075"/>
<dbReference type="AlphaFoldDB" id="D3HL72"/>
<keyword evidence="2" id="KW-1185">Reference proteome</keyword>
<reference evidence="1 2" key="1">
    <citation type="journal article" date="2010" name="PLoS Genet.">
        <title>Analysis of the Legionella longbeachae genome and transcriptome uncovers unique strategies to cause Legionnaires' disease.</title>
        <authorList>
            <person name="Cazalet C."/>
            <person name="Gomez-Valero L."/>
            <person name="Rusniok C."/>
            <person name="Lomma M."/>
            <person name="Dervins-Ravault D."/>
            <person name="Newton H."/>
            <person name="Sansom F."/>
            <person name="Jarraud S."/>
            <person name="Zidane N."/>
            <person name="Ma L."/>
            <person name="Bouchier C."/>
            <person name="Etienne J."/>
            <person name="Hartland E."/>
            <person name="Buchrieser C."/>
        </authorList>
    </citation>
    <scope>NUCLEOTIDE SEQUENCE [LARGE SCALE GENOMIC DNA]</scope>
    <source>
        <strain evidence="1 2">NSW150</strain>
    </source>
</reference>
<evidence type="ECO:0000313" key="1">
    <source>
        <dbReference type="EMBL" id="CBJ13191.1"/>
    </source>
</evidence>
<dbReference type="Proteomes" id="UP000001060">
    <property type="component" value="Chromosome"/>
</dbReference>
<sequence length="61" mass="7082">MPNQVNGPKSGQAYHKPTIHSAFCKKILEPLIQFIQSPNEDLHFYPQSDAVRFLLYHLFLI</sequence>
<evidence type="ECO:0000313" key="2">
    <source>
        <dbReference type="Proteomes" id="UP000001060"/>
    </source>
</evidence>
<protein>
    <submittedName>
        <fullName evidence="1">Uncharacterized protein</fullName>
    </submittedName>
</protein>